<keyword evidence="4" id="KW-0805">Transcription regulation</keyword>
<dbReference type="SUPFAM" id="SSF57783">
    <property type="entry name" value="Zinc beta-ribbon"/>
    <property type="match status" value="1"/>
</dbReference>
<dbReference type="FunFam" id="1.10.472.170:FF:000001">
    <property type="entry name" value="Transcription initiation factor IIB"/>
    <property type="match status" value="1"/>
</dbReference>
<dbReference type="AlphaFoldDB" id="A0A1Y1X193"/>
<keyword evidence="5" id="KW-0804">Transcription</keyword>
<dbReference type="SUPFAM" id="SSF47954">
    <property type="entry name" value="Cyclin-like"/>
    <property type="match status" value="2"/>
</dbReference>
<dbReference type="OrthoDB" id="25790at2759"/>
<feature type="domain" description="TFIIB-type" evidence="11">
    <location>
        <begin position="10"/>
        <end position="43"/>
    </location>
</feature>
<evidence type="ECO:0000313" key="12">
    <source>
        <dbReference type="EMBL" id="ORX79577.1"/>
    </source>
</evidence>
<feature type="coiled-coil region" evidence="10">
    <location>
        <begin position="136"/>
        <end position="163"/>
    </location>
</feature>
<protein>
    <recommendedName>
        <fullName evidence="2">Transcription initiation factor IIB</fullName>
    </recommendedName>
    <alternativeName>
        <fullName evidence="6">General transcription factor TFIIB</fullName>
    </alternativeName>
</protein>
<organism evidence="12 13">
    <name type="scientific">Anaeromyces robustus</name>
    <dbReference type="NCBI Taxonomy" id="1754192"/>
    <lineage>
        <taxon>Eukaryota</taxon>
        <taxon>Fungi</taxon>
        <taxon>Fungi incertae sedis</taxon>
        <taxon>Chytridiomycota</taxon>
        <taxon>Chytridiomycota incertae sedis</taxon>
        <taxon>Neocallimastigomycetes</taxon>
        <taxon>Neocallimastigales</taxon>
        <taxon>Neocallimastigaceae</taxon>
        <taxon>Anaeromyces</taxon>
    </lineage>
</organism>
<gene>
    <name evidence="12" type="ORF">BCR32DRAFT_234006</name>
</gene>
<sequence length="336" mass="37005">MSSRGIDLNLRLYCKDCKDPIPNIVENFAAGDLICGNCGLVLGNRIIDTRSEWRTFSNSDEGNDDPSRVGGVADPLLGAKLESTNISRRDGGSGTSRALNRTLSKVQDVKSEKQLVAVFKEIQSMAERIGLPKVVADTAKQLYKKAEDKRAEGEKSLRGKKQEPIIASCIFIACKQQKVPRTFKEICNLTKVPKREIGRCYNLLKKILYTQEPKVNSDDININEIVTPDTGFARIDSFIERFGTQLGLPANIRKSARIVALNANKASTLGGKSHITLVAAALYFATHLLKEPKSSKDVADVCGCTESTMKSAYKQLYESRDKLTPPDVPVDAWLIP</sequence>
<dbReference type="GO" id="GO:0001139">
    <property type="term" value="F:RNA polymerase II complex recruiting activity"/>
    <property type="evidence" value="ECO:0007669"/>
    <property type="project" value="EnsemblFungi"/>
</dbReference>
<dbReference type="Proteomes" id="UP000193944">
    <property type="component" value="Unassembled WGS sequence"/>
</dbReference>
<evidence type="ECO:0000256" key="9">
    <source>
        <dbReference type="PROSITE-ProRule" id="PRU00469"/>
    </source>
</evidence>
<evidence type="ECO:0000256" key="8">
    <source>
        <dbReference type="ARBA" id="ARBA00066213"/>
    </source>
</evidence>
<dbReference type="SMART" id="SM00385">
    <property type="entry name" value="CYCLIN"/>
    <property type="match status" value="2"/>
</dbReference>
<evidence type="ECO:0000256" key="2">
    <source>
        <dbReference type="ARBA" id="ARBA00013932"/>
    </source>
</evidence>
<keyword evidence="9" id="KW-0862">Zinc</keyword>
<dbReference type="PRINTS" id="PR00685">
    <property type="entry name" value="TIFACTORIIB"/>
</dbReference>
<proteinExistence type="inferred from homology"/>
<keyword evidence="9" id="KW-0479">Metal-binding</keyword>
<dbReference type="STRING" id="1754192.A0A1Y1X193"/>
<evidence type="ECO:0000256" key="10">
    <source>
        <dbReference type="SAM" id="Coils"/>
    </source>
</evidence>
<dbReference type="InterPro" id="IPR000812">
    <property type="entry name" value="TFIIB"/>
</dbReference>
<keyword evidence="9" id="KW-0863">Zinc-finger</keyword>
<dbReference type="InterPro" id="IPR013763">
    <property type="entry name" value="Cyclin-like_dom"/>
</dbReference>
<dbReference type="EMBL" id="MCFG01000171">
    <property type="protein sequence ID" value="ORX79577.1"/>
    <property type="molecule type" value="Genomic_DNA"/>
</dbReference>
<comment type="similarity">
    <text evidence="1">Belongs to the TFIIB family.</text>
</comment>
<dbReference type="InterPro" id="IPR036915">
    <property type="entry name" value="Cyclin-like_sf"/>
</dbReference>
<dbReference type="GO" id="GO:0017025">
    <property type="term" value="F:TBP-class protein binding"/>
    <property type="evidence" value="ECO:0007669"/>
    <property type="project" value="EnsemblFungi"/>
</dbReference>
<dbReference type="Gene3D" id="1.10.472.10">
    <property type="entry name" value="Cyclin-like"/>
    <property type="match status" value="2"/>
</dbReference>
<evidence type="ECO:0000256" key="4">
    <source>
        <dbReference type="ARBA" id="ARBA00023015"/>
    </source>
</evidence>
<dbReference type="CDD" id="cd20551">
    <property type="entry name" value="CYCLIN_TFIIB_rpt1"/>
    <property type="match status" value="1"/>
</dbReference>
<comment type="subunit">
    <text evidence="8">Associates with TFIID-IIA (DA complex) to form TFIID-IIA-IIB (DAB-complex) which is then recognized by polymerase II.</text>
</comment>
<dbReference type="Pfam" id="PF08271">
    <property type="entry name" value="Zn_Ribbon_TF"/>
    <property type="match status" value="1"/>
</dbReference>
<keyword evidence="13" id="KW-1185">Reference proteome</keyword>
<dbReference type="Gene3D" id="2.20.25.10">
    <property type="match status" value="1"/>
</dbReference>
<comment type="function">
    <text evidence="7">General factor that plays a major role in the activation of eukaryotic genes transcribed by RNA polymerase II.</text>
</comment>
<keyword evidence="3" id="KW-0677">Repeat</keyword>
<dbReference type="InterPro" id="IPR013137">
    <property type="entry name" value="Znf_TFIIB"/>
</dbReference>
<accession>A0A1Y1X193</accession>
<evidence type="ECO:0000256" key="1">
    <source>
        <dbReference type="ARBA" id="ARBA00010857"/>
    </source>
</evidence>
<dbReference type="InterPro" id="IPR013150">
    <property type="entry name" value="TFIIB_cyclin"/>
</dbReference>
<dbReference type="GO" id="GO:0001174">
    <property type="term" value="P:transcriptional start site selection at RNA polymerase II promoter"/>
    <property type="evidence" value="ECO:0007669"/>
    <property type="project" value="EnsemblFungi"/>
</dbReference>
<evidence type="ECO:0000313" key="13">
    <source>
        <dbReference type="Proteomes" id="UP000193944"/>
    </source>
</evidence>
<evidence type="ECO:0000256" key="5">
    <source>
        <dbReference type="ARBA" id="ARBA00023163"/>
    </source>
</evidence>
<evidence type="ECO:0000259" key="11">
    <source>
        <dbReference type="PROSITE" id="PS51134"/>
    </source>
</evidence>
<reference evidence="12 13" key="1">
    <citation type="submission" date="2016-08" db="EMBL/GenBank/DDBJ databases">
        <title>A Parts List for Fungal Cellulosomes Revealed by Comparative Genomics.</title>
        <authorList>
            <consortium name="DOE Joint Genome Institute"/>
            <person name="Haitjema C.H."/>
            <person name="Gilmore S.P."/>
            <person name="Henske J.K."/>
            <person name="Solomon K.V."/>
            <person name="De Groot R."/>
            <person name="Kuo A."/>
            <person name="Mondo S.J."/>
            <person name="Salamov A.A."/>
            <person name="Labutti K."/>
            <person name="Zhao Z."/>
            <person name="Chiniquy J."/>
            <person name="Barry K."/>
            <person name="Brewer H.M."/>
            <person name="Purvine S.O."/>
            <person name="Wright A.T."/>
            <person name="Boxma B."/>
            <person name="Van Alen T."/>
            <person name="Hackstein J.H."/>
            <person name="Baker S.E."/>
            <person name="Grigoriev I.V."/>
            <person name="O'Malley M.A."/>
        </authorList>
    </citation>
    <scope>NUCLEOTIDE SEQUENCE [LARGE SCALE GENOMIC DNA]</scope>
    <source>
        <strain evidence="12 13">S4</strain>
    </source>
</reference>
<evidence type="ECO:0000256" key="3">
    <source>
        <dbReference type="ARBA" id="ARBA00022737"/>
    </source>
</evidence>
<dbReference type="GO" id="GO:0097550">
    <property type="term" value="C:transcription preinitiation complex"/>
    <property type="evidence" value="ECO:0007669"/>
    <property type="project" value="EnsemblFungi"/>
</dbReference>
<dbReference type="GO" id="GO:0001113">
    <property type="term" value="P:transcription open complex formation at RNA polymerase II promoter"/>
    <property type="evidence" value="ECO:0007669"/>
    <property type="project" value="EnsemblFungi"/>
</dbReference>
<keyword evidence="10" id="KW-0175">Coiled coil</keyword>
<dbReference type="GO" id="GO:0008270">
    <property type="term" value="F:zinc ion binding"/>
    <property type="evidence" value="ECO:0007669"/>
    <property type="project" value="UniProtKB-KW"/>
</dbReference>
<evidence type="ECO:0000256" key="6">
    <source>
        <dbReference type="ARBA" id="ARBA00031706"/>
    </source>
</evidence>
<dbReference type="GO" id="GO:0005634">
    <property type="term" value="C:nucleus"/>
    <property type="evidence" value="ECO:0007669"/>
    <property type="project" value="EnsemblFungi"/>
</dbReference>
<dbReference type="PANTHER" id="PTHR11618:SF13">
    <property type="entry name" value="TRANSCRIPTION INITIATION FACTOR IIB"/>
    <property type="match status" value="1"/>
</dbReference>
<reference evidence="12 13" key="2">
    <citation type="submission" date="2016-08" db="EMBL/GenBank/DDBJ databases">
        <title>Pervasive Adenine N6-methylation of Active Genes in Fungi.</title>
        <authorList>
            <consortium name="DOE Joint Genome Institute"/>
            <person name="Mondo S.J."/>
            <person name="Dannebaum R.O."/>
            <person name="Kuo R.C."/>
            <person name="Labutti K."/>
            <person name="Haridas S."/>
            <person name="Kuo A."/>
            <person name="Salamov A."/>
            <person name="Ahrendt S.R."/>
            <person name="Lipzen A."/>
            <person name="Sullivan W."/>
            <person name="Andreopoulos W.B."/>
            <person name="Clum A."/>
            <person name="Lindquist E."/>
            <person name="Daum C."/>
            <person name="Ramamoorthy G.K."/>
            <person name="Gryganskyi A."/>
            <person name="Culley D."/>
            <person name="Magnuson J.K."/>
            <person name="James T.Y."/>
            <person name="O'Malley M.A."/>
            <person name="Stajich J.E."/>
            <person name="Spatafora J.W."/>
            <person name="Visel A."/>
            <person name="Grigoriev I.V."/>
        </authorList>
    </citation>
    <scope>NUCLEOTIDE SEQUENCE [LARGE SCALE GENOMIC DNA]</scope>
    <source>
        <strain evidence="12 13">S4</strain>
    </source>
</reference>
<dbReference type="GO" id="GO:0016251">
    <property type="term" value="F:RNA polymerase II general transcription initiation factor activity"/>
    <property type="evidence" value="ECO:0007669"/>
    <property type="project" value="EnsemblFungi"/>
</dbReference>
<name>A0A1Y1X193_9FUNG</name>
<evidence type="ECO:0000256" key="7">
    <source>
        <dbReference type="ARBA" id="ARBA00056616"/>
    </source>
</evidence>
<dbReference type="PANTHER" id="PTHR11618">
    <property type="entry name" value="TRANSCRIPTION INITIATION FACTOR IIB-RELATED"/>
    <property type="match status" value="1"/>
</dbReference>
<comment type="caution">
    <text evidence="12">The sequence shown here is derived from an EMBL/GenBank/DDBJ whole genome shotgun (WGS) entry which is preliminary data.</text>
</comment>
<dbReference type="Pfam" id="PF00382">
    <property type="entry name" value="TFIIB"/>
    <property type="match status" value="2"/>
</dbReference>
<dbReference type="PROSITE" id="PS51134">
    <property type="entry name" value="ZF_TFIIB"/>
    <property type="match status" value="1"/>
</dbReference>